<dbReference type="Gene3D" id="3.40.570.10">
    <property type="entry name" value="Extracellular Endonuclease, subunit A"/>
    <property type="match status" value="1"/>
</dbReference>
<dbReference type="InterPro" id="IPR044925">
    <property type="entry name" value="His-Me_finger_sf"/>
</dbReference>
<dbReference type="SUPFAM" id="SSF54060">
    <property type="entry name" value="His-Me finger endonucleases"/>
    <property type="match status" value="1"/>
</dbReference>
<sequence length="298" mass="31948">MTSSAFPEGRVAEGRATDDRGPLAGRTGFDEGFLGPVVPLPEVTTRGVESVVLPYTHFSVVLRPDRRLAAATATAVDGTHLAEGVAPADDWRPDPRVPADRQAGAELYRNNSLEHGRLVDLPGPVWGPAAEARSAADDLSHYPNAAPRADVHNRARRVWEALEDHLLGHAAVPDRRLVVLAGPVLHDADPPYRGVQVPLRFWKVAVFVRDGRLAATAYVLDQSPDLARDADRALAGAVPGAPPLLGAFRTYQVPVADVAELTGLALGPLPAADLMPPPPAPELRWRRLEAPDETLMDI</sequence>
<dbReference type="InterPro" id="IPR020821">
    <property type="entry name" value="ENPP1-3/EXOG-like_nuc-like"/>
</dbReference>
<comment type="caution">
    <text evidence="4">The sequence shown here is derived from an EMBL/GenBank/DDBJ whole genome shotgun (WGS) entry which is preliminary data.</text>
</comment>
<evidence type="ECO:0000259" key="2">
    <source>
        <dbReference type="SMART" id="SM00477"/>
    </source>
</evidence>
<dbReference type="InterPro" id="IPR044929">
    <property type="entry name" value="DNA/RNA_non-sp_Endonuclease_sf"/>
</dbReference>
<keyword evidence="4" id="KW-0540">Nuclease</keyword>
<feature type="domain" description="DNA/RNA non-specific endonuclease/pyrophosphatase/phosphodiesterase" evidence="3">
    <location>
        <begin position="54"/>
        <end position="273"/>
    </location>
</feature>
<dbReference type="RefSeq" id="WP_345688049.1">
    <property type="nucleotide sequence ID" value="NZ_BAABIT010000001.1"/>
</dbReference>
<dbReference type="InterPro" id="IPR040255">
    <property type="entry name" value="Non-specific_endonuclease"/>
</dbReference>
<gene>
    <name evidence="4" type="ORF">ACFPM3_14035</name>
</gene>
<feature type="compositionally biased region" description="Basic and acidic residues" evidence="1">
    <location>
        <begin position="10"/>
        <end position="21"/>
    </location>
</feature>
<feature type="domain" description="ENPP1-3/EXOG-like endonuclease/phosphodiesterase" evidence="2">
    <location>
        <begin position="55"/>
        <end position="273"/>
    </location>
</feature>
<feature type="region of interest" description="Disordered" evidence="1">
    <location>
        <begin position="1"/>
        <end position="28"/>
    </location>
</feature>
<dbReference type="GO" id="GO:0004519">
    <property type="term" value="F:endonuclease activity"/>
    <property type="evidence" value="ECO:0007669"/>
    <property type="project" value="UniProtKB-KW"/>
</dbReference>
<dbReference type="EMBL" id="JBHSJD010000008">
    <property type="protein sequence ID" value="MFC5023255.1"/>
    <property type="molecule type" value="Genomic_DNA"/>
</dbReference>
<evidence type="ECO:0000256" key="1">
    <source>
        <dbReference type="SAM" id="MobiDB-lite"/>
    </source>
</evidence>
<dbReference type="SMART" id="SM00477">
    <property type="entry name" value="NUC"/>
    <property type="match status" value="1"/>
</dbReference>
<evidence type="ECO:0000313" key="5">
    <source>
        <dbReference type="Proteomes" id="UP001595829"/>
    </source>
</evidence>
<accession>A0ABV9XG21</accession>
<protein>
    <submittedName>
        <fullName evidence="4">DNA/RNA non-specific endonuclease</fullName>
    </submittedName>
</protein>
<keyword evidence="4" id="KW-0378">Hydrolase</keyword>
<proteinExistence type="predicted"/>
<evidence type="ECO:0000313" key="4">
    <source>
        <dbReference type="EMBL" id="MFC5023255.1"/>
    </source>
</evidence>
<dbReference type="InterPro" id="IPR001604">
    <property type="entry name" value="Endo_G_ENPP1-like_dom"/>
</dbReference>
<dbReference type="Pfam" id="PF01223">
    <property type="entry name" value="Endonuclease_NS"/>
    <property type="match status" value="1"/>
</dbReference>
<dbReference type="Proteomes" id="UP001595829">
    <property type="component" value="Unassembled WGS sequence"/>
</dbReference>
<dbReference type="PANTHER" id="PTHR13966:SF5">
    <property type="entry name" value="ENDONUCLEASE G, MITOCHONDRIAL"/>
    <property type="match status" value="1"/>
</dbReference>
<dbReference type="SMART" id="SM00892">
    <property type="entry name" value="Endonuclease_NS"/>
    <property type="match status" value="1"/>
</dbReference>
<keyword evidence="5" id="KW-1185">Reference proteome</keyword>
<reference evidence="5" key="1">
    <citation type="journal article" date="2019" name="Int. J. Syst. Evol. Microbiol.">
        <title>The Global Catalogue of Microorganisms (GCM) 10K type strain sequencing project: providing services to taxonomists for standard genome sequencing and annotation.</title>
        <authorList>
            <consortium name="The Broad Institute Genomics Platform"/>
            <consortium name="The Broad Institute Genome Sequencing Center for Infectious Disease"/>
            <person name="Wu L."/>
            <person name="Ma J."/>
        </authorList>
    </citation>
    <scope>NUCLEOTIDE SEQUENCE [LARGE SCALE GENOMIC DNA]</scope>
    <source>
        <strain evidence="5">CGMCC 4.1648</strain>
    </source>
</reference>
<organism evidence="4 5">
    <name type="scientific">Streptomyces coeruleoprunus</name>
    <dbReference type="NCBI Taxonomy" id="285563"/>
    <lineage>
        <taxon>Bacteria</taxon>
        <taxon>Bacillati</taxon>
        <taxon>Actinomycetota</taxon>
        <taxon>Actinomycetes</taxon>
        <taxon>Kitasatosporales</taxon>
        <taxon>Streptomycetaceae</taxon>
        <taxon>Streptomyces</taxon>
    </lineage>
</organism>
<dbReference type="PANTHER" id="PTHR13966">
    <property type="entry name" value="ENDONUCLEASE RELATED"/>
    <property type="match status" value="1"/>
</dbReference>
<keyword evidence="4" id="KW-0255">Endonuclease</keyword>
<name>A0ABV9XG21_9ACTN</name>
<evidence type="ECO:0000259" key="3">
    <source>
        <dbReference type="SMART" id="SM00892"/>
    </source>
</evidence>